<evidence type="ECO:0000256" key="1">
    <source>
        <dbReference type="ARBA" id="ARBA00006969"/>
    </source>
</evidence>
<proteinExistence type="inferred from homology"/>
<dbReference type="Gene3D" id="3.40.50.150">
    <property type="entry name" value="Vaccinia Virus protein VP39"/>
    <property type="match status" value="1"/>
</dbReference>
<organism evidence="3 4">
    <name type="scientific">Halovivax asiaticus JCM 14624</name>
    <dbReference type="NCBI Taxonomy" id="1227490"/>
    <lineage>
        <taxon>Archaea</taxon>
        <taxon>Methanobacteriati</taxon>
        <taxon>Methanobacteriota</taxon>
        <taxon>Stenosarchaea group</taxon>
        <taxon>Halobacteria</taxon>
        <taxon>Halobacteriales</taxon>
        <taxon>Natrialbaceae</taxon>
        <taxon>Halovivax</taxon>
    </lineage>
</organism>
<comment type="similarity">
    <text evidence="1 2">Belongs to the UPF0146 family.</text>
</comment>
<dbReference type="Proteomes" id="UP000011560">
    <property type="component" value="Unassembled WGS sequence"/>
</dbReference>
<dbReference type="InterPro" id="IPR005353">
    <property type="entry name" value="UPF0146"/>
</dbReference>
<dbReference type="HAMAP" id="MF_00341">
    <property type="entry name" value="UPF0146"/>
    <property type="match status" value="1"/>
</dbReference>
<keyword evidence="4" id="KW-1185">Reference proteome</keyword>
<evidence type="ECO:0000313" key="3">
    <source>
        <dbReference type="EMBL" id="ELZ11606.1"/>
    </source>
</evidence>
<evidence type="ECO:0000256" key="2">
    <source>
        <dbReference type="HAMAP-Rule" id="MF_00341"/>
    </source>
</evidence>
<accession>M0BL44</accession>
<comment type="caution">
    <text evidence="3">The sequence shown here is derived from an EMBL/GenBank/DDBJ whole genome shotgun (WGS) entry which is preliminary data.</text>
</comment>
<dbReference type="InterPro" id="IPR029063">
    <property type="entry name" value="SAM-dependent_MTases_sf"/>
</dbReference>
<name>M0BL44_9EURY</name>
<dbReference type="RefSeq" id="WP_007699994.1">
    <property type="nucleotide sequence ID" value="NZ_AOIQ01000012.1"/>
</dbReference>
<dbReference type="OrthoDB" id="59816at2157"/>
<protein>
    <recommendedName>
        <fullName evidence="2">UPF0146 protein C479_07076</fullName>
    </recommendedName>
</protein>
<reference evidence="3 4" key="1">
    <citation type="journal article" date="2014" name="PLoS Genet.">
        <title>Phylogenetically driven sequencing of extremely halophilic archaea reveals strategies for static and dynamic osmo-response.</title>
        <authorList>
            <person name="Becker E.A."/>
            <person name="Seitzer P.M."/>
            <person name="Tritt A."/>
            <person name="Larsen D."/>
            <person name="Krusor M."/>
            <person name="Yao A.I."/>
            <person name="Wu D."/>
            <person name="Madern D."/>
            <person name="Eisen J.A."/>
            <person name="Darling A.E."/>
            <person name="Facciotti M.T."/>
        </authorList>
    </citation>
    <scope>NUCLEOTIDE SEQUENCE [LARGE SCALE GENOMIC DNA]</scope>
    <source>
        <strain evidence="3 4">JCM 14624</strain>
    </source>
</reference>
<evidence type="ECO:0000313" key="4">
    <source>
        <dbReference type="Proteomes" id="UP000011560"/>
    </source>
</evidence>
<dbReference type="PATRIC" id="fig|1227490.4.peg.1439"/>
<dbReference type="Pfam" id="PF03686">
    <property type="entry name" value="UPF0146"/>
    <property type="match status" value="1"/>
</dbReference>
<dbReference type="EMBL" id="AOIQ01000012">
    <property type="protein sequence ID" value="ELZ11606.1"/>
    <property type="molecule type" value="Genomic_DNA"/>
</dbReference>
<sequence length="137" mass="14410">MARSTPLDDALVDRLSAYERVVEVGIGRRTEVAASLAERGVAVTATDVYDRSVPADVDFVRDDVLAPDLTVYDGAGAIYALNLPPELHRPVAEVATDAGADFLFTTLGGDRPQLPVARESLPVGTLFVASLSGPDDG</sequence>
<dbReference type="AlphaFoldDB" id="M0BL44"/>
<gene>
    <name evidence="3" type="ORF">C479_07076</name>
</gene>
<dbReference type="STRING" id="1227490.C479_07076"/>